<dbReference type="EMBL" id="MW822144">
    <property type="protein sequence ID" value="QWT29843.1"/>
    <property type="molecule type" value="Genomic_DNA"/>
</dbReference>
<dbReference type="RefSeq" id="YP_010655668.1">
    <property type="nucleotide sequence ID" value="NC_070830.1"/>
</dbReference>
<name>A0A8F2E6E2_9CAUD</name>
<evidence type="ECO:0000313" key="2">
    <source>
        <dbReference type="Proteomes" id="UP000683386"/>
    </source>
</evidence>
<dbReference type="GeneID" id="77931534"/>
<sequence length="92" mass="10359">MSSVGDAFLGGFLLVIMAIMCTKGDSIQRALEERRLRRHHCPTPCRESMRCRCGCGGLHSVGERQESCGVCGTPIVYDEESEITQETYWRYP</sequence>
<protein>
    <submittedName>
        <fullName evidence="1">Membrane protein</fullName>
    </submittedName>
</protein>
<dbReference type="KEGG" id="vg:77931534"/>
<proteinExistence type="predicted"/>
<accession>A0A8F2E6E2</accession>
<organism evidence="1 2">
    <name type="scientific">Streptomyces phage KimJongPhill</name>
    <dbReference type="NCBI Taxonomy" id="2848886"/>
    <lineage>
        <taxon>Viruses</taxon>
        <taxon>Duplodnaviria</taxon>
        <taxon>Heunggongvirae</taxon>
        <taxon>Uroviricota</taxon>
        <taxon>Caudoviricetes</taxon>
        <taxon>Zukovirus</taxon>
        <taxon>Zukovirus phill</taxon>
    </lineage>
</organism>
<evidence type="ECO:0000313" key="1">
    <source>
        <dbReference type="EMBL" id="QWT29843.1"/>
    </source>
</evidence>
<gene>
    <name evidence="1" type="primary">62</name>
    <name evidence="1" type="ORF">SEA_KIMJONGPHILL_62</name>
</gene>
<reference evidence="1" key="1">
    <citation type="submission" date="2021-03" db="EMBL/GenBank/DDBJ databases">
        <authorList>
            <person name="Alqahtani R."/>
            <person name="Behailu E."/>
            <person name="Cappabianca D.W."/>
            <person name="Csanadi-Schwartz K.M."/>
            <person name="Dalal A.S."/>
            <person name="Fahim M.S."/>
            <person name="Franklin J.M."/>
            <person name="Gluckman M.H."/>
            <person name="Levine C.J."/>
            <person name="Martin N."/>
            <person name="Milza N."/>
            <person name="Najmabadi R."/>
            <person name="Newman A.M."/>
            <person name="Pajunar M."/>
            <person name="Qalawee I."/>
            <person name="Rizvi A."/>
            <person name="Samuel A."/>
            <person name="Smith A."/>
            <person name="Swann F.E."/>
            <person name="Sweeney P."/>
            <person name="Torres N.R."/>
            <person name="Ventrone L."/>
            <person name="Ventura L."/>
            <person name="Wroe M."/>
            <person name="Acquaye N.A."/>
            <person name="Agnes T.J."/>
            <person name="Ahmed A."/>
            <person name="Ahmed S."/>
            <person name="Amodu B.A."/>
            <person name="Arefeayne N.F."/>
            <person name="Asamoah-Frimpong E.A."/>
            <person name="Attaran A."/>
            <person name="Barragan J.M."/>
            <person name="Baumgarten L.N."/>
            <person name="Berhane B."/>
            <person name="Beyene A."/>
            <person name="Bhattarai B."/>
            <person name="Biondokin D.V."/>
            <person name="Boone B.K."/>
            <person name="Burney S.Z."/>
            <person name="Cayanan J.-R.T."/>
            <person name="Cesta G."/>
            <person name="Chang J."/>
            <person name="Chavez J."/>
            <person name="Chorbajian C."/>
            <person name="Christian S."/>
            <person name="Corns J.R."/>
            <person name="Corns N.R."/>
            <person name="Cowan J.T."/>
            <person name="Coyne C."/>
            <person name="Dadzie B."/>
            <person name="Datu D.-L.V."/>
            <person name="Deng B.C."/>
            <person name="Der L."/>
            <person name="Dickerson K."/>
            <person name="Dozier E."/>
            <person name="Egbunine A.O."/>
            <person name="Farooq M."/>
            <person name="Fonge A.E."/>
            <person name="Ghomsi-Nono M.P."/>
            <person name="Giampietro H."/>
            <person name="Gunnison R.P."/>
            <person name="Han S.H."/>
            <person name="Hennigan A.J."/>
            <person name="Hong A.N."/>
            <person name="Ijomor E.C."/>
            <person name="Jalali A."/>
            <person name="Jamil T.Z."/>
            <person name="Jenkins C.R."/>
            <person name="Joseph M.A."/>
            <person name="Jowanowitch O.J."/>
            <person name="Kang D."/>
            <person name="Khan A."/>
            <person name="Khan Z.K."/>
            <person name="Kiewe T."/>
            <person name="Kjerulf A.B."/>
            <person name="Kolosey V."/>
            <person name="Kurup M."/>
            <person name="Lee V.H."/>
            <person name="Llontop-Maldonado V."/>
            <person name="Long P."/>
            <person name="Lu N."/>
            <person name="Majekodunmi A."/>
            <person name="Malik H.W."/>
            <person name="Marcellino S.C."/>
            <person name="Martinez L.A."/>
            <person name="Meher F.N."/>
            <person name="Michelin M.A."/>
            <person name="Mitchell K.G."/>
            <person name="Mullens W.J."/>
            <person name="Nwakama C."/>
            <person name="Nwosu F.T."/>
            <person name="Oboh E.C."/>
            <person name="Odujinrin O."/>
            <person name="Ogunsan O."/>
            <person name="O'Neill K."/>
            <person name="Oxlaj J.A."/>
            <person name="Patel A.K."/>
            <person name="Patel B.R."/>
            <person name="Pham Q."/>
            <person name="Porter J."/>
            <person name="Portes J."/>
            <person name="Prokopenko A."/>
            <person name="Quraishi M."/>
            <person name="Qureshi M.-A."/>
            <person name="Rivera A."/>
            <person name="Rubalsky V."/>
            <person name="Saikali Y."/>
            <person name="Saqaf K."/>
            <person name="Saroya S.R."/>
            <person name="Seas A."/>
            <person name="Shadrick R.E."/>
            <person name="Sharda N."/>
            <person name="Sigindere M.T."/>
            <person name="Simbi V.G."/>
            <person name="Thuzar C."/>
            <person name="Tran K."/>
            <person name="Tran V.D."/>
            <person name="Trang W."/>
            <person name="Vaishnav N."/>
            <person name="Vuong K."/>
            <person name="Walker C."/>
            <person name="Wallace S.A."/>
            <person name="Warfield J.C."/>
            <person name="Wikina T."/>
            <person name="Wobbeking F.T."/>
            <person name="Worrent L.D."/>
            <person name="Yan T."/>
            <person name="Zehra A."/>
            <person name="Avazpour P."/>
            <person name="Kim F.M."/>
            <person name="Mason K."/>
            <person name="Nguyen D.A."/>
            <person name="Pettit S.M."/>
            <person name="Zhou O.J."/>
            <person name="Brissett D.L."/>
            <person name="Gualtieri C."/>
            <person name="Hufford T.M."/>
            <person name="Ko J.M."/>
            <person name="Novak J.K."/>
            <person name="Smith Z.M."/>
            <person name="Mayer-Bacon C."/>
            <person name="Erill I."/>
            <person name="Caruso S.M."/>
            <person name="Garlena R.A."/>
            <person name="Russell D.A."/>
            <person name="Pope W.H."/>
            <person name="Jacobs-Sera D."/>
            <person name="Hatfull G.F."/>
        </authorList>
    </citation>
    <scope>NUCLEOTIDE SEQUENCE</scope>
</reference>
<keyword evidence="2" id="KW-1185">Reference proteome</keyword>
<dbReference type="Proteomes" id="UP000683386">
    <property type="component" value="Segment"/>
</dbReference>